<gene>
    <name evidence="2" type="ORF">BJX63DRAFT_402298</name>
</gene>
<dbReference type="EMBL" id="JBFXLT010000073">
    <property type="protein sequence ID" value="KAL2810296.1"/>
    <property type="molecule type" value="Genomic_DNA"/>
</dbReference>
<sequence length="447" mass="50988">MSLTPLDLSVGRFLEFSFTLVYQEVYAEEDLQHAARALLAKYPVLGARMNFLRAKLRPRDSMNILQSRHISKALADIVDIASLTRVDSNAKELDKLFTFANGLRQSLQQSVVLIRAVFLKDATVIRFITQHPLCDASGAYAIATAYTSILNGSEPPEISFDRPVPKLKDSFTRATPPPHSPTPQERPSVLDRTRPLFRWNLRELNKNHMKLVLRDLLHPSHRRVDNTVYVPEEKIRAWRENAREHGLDVTEHDLLSAFIYQASYEPHAKQAFTLLLSIRRELEDETPMHNSCLVIPIDVASASAHTQSKETSASPTLPRIAAEVRRTILESRKPDMLPQLFEHYSKPRKYPMVPRLYGTKASQSIVTSWTHLQFFELGIHETKPTFVTGSVDMCKVYKKLGAEIEDCAITWRSRPTNIGEGSGYLIRGRLHREAWRKMEEVLDGKEV</sequence>
<evidence type="ECO:0000313" key="3">
    <source>
        <dbReference type="Proteomes" id="UP001610334"/>
    </source>
</evidence>
<proteinExistence type="predicted"/>
<comment type="caution">
    <text evidence="2">The sequence shown here is derived from an EMBL/GenBank/DDBJ whole genome shotgun (WGS) entry which is preliminary data.</text>
</comment>
<dbReference type="Gene3D" id="3.30.559.10">
    <property type="entry name" value="Chloramphenicol acetyltransferase-like domain"/>
    <property type="match status" value="2"/>
</dbReference>
<feature type="region of interest" description="Disordered" evidence="1">
    <location>
        <begin position="169"/>
        <end position="189"/>
    </location>
</feature>
<keyword evidence="3" id="KW-1185">Reference proteome</keyword>
<name>A0ABR4H4H2_9EURO</name>
<evidence type="ECO:0008006" key="4">
    <source>
        <dbReference type="Google" id="ProtNLM"/>
    </source>
</evidence>
<protein>
    <recommendedName>
        <fullName evidence="4">Alcohol acetyltransferase</fullName>
    </recommendedName>
</protein>
<evidence type="ECO:0000256" key="1">
    <source>
        <dbReference type="SAM" id="MobiDB-lite"/>
    </source>
</evidence>
<dbReference type="InterPro" id="IPR023213">
    <property type="entry name" value="CAT-like_dom_sf"/>
</dbReference>
<accession>A0ABR4H4H2</accession>
<reference evidence="2 3" key="1">
    <citation type="submission" date="2024-07" db="EMBL/GenBank/DDBJ databases">
        <title>Section-level genome sequencing and comparative genomics of Aspergillus sections Usti and Cavernicolus.</title>
        <authorList>
            <consortium name="Lawrence Berkeley National Laboratory"/>
            <person name="Nybo J.L."/>
            <person name="Vesth T.C."/>
            <person name="Theobald S."/>
            <person name="Frisvad J.C."/>
            <person name="Larsen T.O."/>
            <person name="Kjaerboelling I."/>
            <person name="Rothschild-Mancinelli K."/>
            <person name="Lyhne E.K."/>
            <person name="Kogle M.E."/>
            <person name="Barry K."/>
            <person name="Clum A."/>
            <person name="Na H."/>
            <person name="Ledsgaard L."/>
            <person name="Lin J."/>
            <person name="Lipzen A."/>
            <person name="Kuo A."/>
            <person name="Riley R."/>
            <person name="Mondo S."/>
            <person name="Labutti K."/>
            <person name="Haridas S."/>
            <person name="Pangalinan J."/>
            <person name="Salamov A.A."/>
            <person name="Simmons B.A."/>
            <person name="Magnuson J.K."/>
            <person name="Chen J."/>
            <person name="Drula E."/>
            <person name="Henrissat B."/>
            <person name="Wiebenga A."/>
            <person name="Lubbers R.J."/>
            <person name="Gomes A.C."/>
            <person name="Makela M.R."/>
            <person name="Stajich J."/>
            <person name="Grigoriev I.V."/>
            <person name="Mortensen U.H."/>
            <person name="De Vries R.P."/>
            <person name="Baker S.E."/>
            <person name="Andersen M.R."/>
        </authorList>
    </citation>
    <scope>NUCLEOTIDE SEQUENCE [LARGE SCALE GENOMIC DNA]</scope>
    <source>
        <strain evidence="2 3">CBS 588.65</strain>
    </source>
</reference>
<evidence type="ECO:0000313" key="2">
    <source>
        <dbReference type="EMBL" id="KAL2810296.1"/>
    </source>
</evidence>
<organism evidence="2 3">
    <name type="scientific">Aspergillus granulosus</name>
    <dbReference type="NCBI Taxonomy" id="176169"/>
    <lineage>
        <taxon>Eukaryota</taxon>
        <taxon>Fungi</taxon>
        <taxon>Dikarya</taxon>
        <taxon>Ascomycota</taxon>
        <taxon>Pezizomycotina</taxon>
        <taxon>Eurotiomycetes</taxon>
        <taxon>Eurotiomycetidae</taxon>
        <taxon>Eurotiales</taxon>
        <taxon>Aspergillaceae</taxon>
        <taxon>Aspergillus</taxon>
        <taxon>Aspergillus subgen. Nidulantes</taxon>
    </lineage>
</organism>
<dbReference type="Proteomes" id="UP001610334">
    <property type="component" value="Unassembled WGS sequence"/>
</dbReference>